<dbReference type="Proteomes" id="UP001590951">
    <property type="component" value="Unassembled WGS sequence"/>
</dbReference>
<evidence type="ECO:0000256" key="1">
    <source>
        <dbReference type="SAM" id="MobiDB-lite"/>
    </source>
</evidence>
<dbReference type="EMBL" id="JBHFEH010000030">
    <property type="protein sequence ID" value="KAL2051983.1"/>
    <property type="molecule type" value="Genomic_DNA"/>
</dbReference>
<comment type="caution">
    <text evidence="2">The sequence shown here is derived from an EMBL/GenBank/DDBJ whole genome shotgun (WGS) entry which is preliminary data.</text>
</comment>
<accession>A0ABR4B847</accession>
<keyword evidence="3" id="KW-1185">Reference proteome</keyword>
<feature type="compositionally biased region" description="Basic and acidic residues" evidence="1">
    <location>
        <begin position="123"/>
        <end position="132"/>
    </location>
</feature>
<feature type="compositionally biased region" description="Basic and acidic residues" evidence="1">
    <location>
        <begin position="7"/>
        <end position="17"/>
    </location>
</feature>
<organism evidence="2 3">
    <name type="scientific">Lepraria finkii</name>
    <dbReference type="NCBI Taxonomy" id="1340010"/>
    <lineage>
        <taxon>Eukaryota</taxon>
        <taxon>Fungi</taxon>
        <taxon>Dikarya</taxon>
        <taxon>Ascomycota</taxon>
        <taxon>Pezizomycotina</taxon>
        <taxon>Lecanoromycetes</taxon>
        <taxon>OSLEUM clade</taxon>
        <taxon>Lecanoromycetidae</taxon>
        <taxon>Lecanorales</taxon>
        <taxon>Lecanorineae</taxon>
        <taxon>Stereocaulaceae</taxon>
        <taxon>Lepraria</taxon>
    </lineage>
</organism>
<gene>
    <name evidence="2" type="ORF">ABVK25_007675</name>
</gene>
<evidence type="ECO:0000313" key="3">
    <source>
        <dbReference type="Proteomes" id="UP001590951"/>
    </source>
</evidence>
<name>A0ABR4B847_9LECA</name>
<feature type="compositionally biased region" description="Polar residues" evidence="1">
    <location>
        <begin position="204"/>
        <end position="229"/>
    </location>
</feature>
<feature type="region of interest" description="Disordered" evidence="1">
    <location>
        <begin position="1"/>
        <end position="35"/>
    </location>
</feature>
<proteinExistence type="predicted"/>
<sequence length="229" mass="24521">MALAKDPATEPAKEPSHESAQASSEEPTKVSTGSCKRVLTNIFTRPVQPPKKFKQQLVTTLLRSAPEQLSEPNARSFAQEPSPEPAKGSVLEGTPGIPSQTGPTNEPAPQWPEQSTSGLVKEPAQEPAEKPIPDSLIDPELLKLSKGQPAITSTQEPAKKSLLEPTKKPIQGLGSEPTLLNAQTIHPDTPKSTRKEHPAKDSNQEPVSEFAQQKAQPISLEASISTAEE</sequence>
<reference evidence="2 3" key="1">
    <citation type="submission" date="2024-09" db="EMBL/GenBank/DDBJ databases">
        <title>Rethinking Asexuality: The Enigmatic Case of Functional Sexual Genes in Lepraria (Stereocaulaceae).</title>
        <authorList>
            <person name="Doellman M."/>
            <person name="Sun Y."/>
            <person name="Barcenas-Pena A."/>
            <person name="Lumbsch H.T."/>
            <person name="Grewe F."/>
        </authorList>
    </citation>
    <scope>NUCLEOTIDE SEQUENCE [LARGE SCALE GENOMIC DNA]</scope>
    <source>
        <strain evidence="2 3">Grewe 0041</strain>
    </source>
</reference>
<feature type="compositionally biased region" description="Basic and acidic residues" evidence="1">
    <location>
        <begin position="157"/>
        <end position="167"/>
    </location>
</feature>
<protein>
    <submittedName>
        <fullName evidence="2">Uncharacterized protein</fullName>
    </submittedName>
</protein>
<feature type="compositionally biased region" description="Polar residues" evidence="1">
    <location>
        <begin position="18"/>
        <end position="34"/>
    </location>
</feature>
<feature type="compositionally biased region" description="Basic and acidic residues" evidence="1">
    <location>
        <begin position="188"/>
        <end position="203"/>
    </location>
</feature>
<evidence type="ECO:0000313" key="2">
    <source>
        <dbReference type="EMBL" id="KAL2051983.1"/>
    </source>
</evidence>
<feature type="region of interest" description="Disordered" evidence="1">
    <location>
        <begin position="64"/>
        <end position="229"/>
    </location>
</feature>